<accession>A0A7S1UUS6</accession>
<sequence length="86" mass="9695">MNIDAAGLRSIEFCGVDLMTVSDQPLLLRQADHPTCKYKGVTLRGRRYEAKISDGRNKMKCLGRFDTQEEAAAIYAKAAYVKKLKR</sequence>
<dbReference type="InterPro" id="IPR036955">
    <property type="entry name" value="AP2/ERF_dom_sf"/>
</dbReference>
<reference evidence="1" key="1">
    <citation type="submission" date="2021-01" db="EMBL/GenBank/DDBJ databases">
        <authorList>
            <person name="Corre E."/>
            <person name="Pelletier E."/>
            <person name="Niang G."/>
            <person name="Scheremetjew M."/>
            <person name="Finn R."/>
            <person name="Kale V."/>
            <person name="Holt S."/>
            <person name="Cochrane G."/>
            <person name="Meng A."/>
            <person name="Brown T."/>
            <person name="Cohen L."/>
        </authorList>
    </citation>
    <scope>NUCLEOTIDE SEQUENCE</scope>
    <source>
        <strain evidence="1">CCMP 410</strain>
    </source>
</reference>
<evidence type="ECO:0008006" key="2">
    <source>
        <dbReference type="Google" id="ProtNLM"/>
    </source>
</evidence>
<proteinExistence type="predicted"/>
<organism evidence="1">
    <name type="scientific">Grammatophora oceanica</name>
    <dbReference type="NCBI Taxonomy" id="210454"/>
    <lineage>
        <taxon>Eukaryota</taxon>
        <taxon>Sar</taxon>
        <taxon>Stramenopiles</taxon>
        <taxon>Ochrophyta</taxon>
        <taxon>Bacillariophyta</taxon>
        <taxon>Fragilariophyceae</taxon>
        <taxon>Fragilariophycidae</taxon>
        <taxon>Rhabdonematales</taxon>
        <taxon>Grammatophoraceae</taxon>
        <taxon>Grammatophora</taxon>
    </lineage>
</organism>
<dbReference type="GO" id="GO:0003700">
    <property type="term" value="F:DNA-binding transcription factor activity"/>
    <property type="evidence" value="ECO:0007669"/>
    <property type="project" value="InterPro"/>
</dbReference>
<protein>
    <recommendedName>
        <fullName evidence="2">AP2/ERF domain-containing protein</fullName>
    </recommendedName>
</protein>
<dbReference type="EMBL" id="HBGK01016060">
    <property type="protein sequence ID" value="CAD9279218.1"/>
    <property type="molecule type" value="Transcribed_RNA"/>
</dbReference>
<dbReference type="Gene3D" id="3.30.730.10">
    <property type="entry name" value="AP2/ERF domain"/>
    <property type="match status" value="1"/>
</dbReference>
<dbReference type="InterPro" id="IPR016177">
    <property type="entry name" value="DNA-bd_dom_sf"/>
</dbReference>
<dbReference type="AlphaFoldDB" id="A0A7S1UUS6"/>
<gene>
    <name evidence="1" type="ORF">GOCE00092_LOCUS8127</name>
</gene>
<name>A0A7S1UUS6_9STRA</name>
<dbReference type="GO" id="GO:0003677">
    <property type="term" value="F:DNA binding"/>
    <property type="evidence" value="ECO:0007669"/>
    <property type="project" value="InterPro"/>
</dbReference>
<dbReference type="SUPFAM" id="SSF54171">
    <property type="entry name" value="DNA-binding domain"/>
    <property type="match status" value="1"/>
</dbReference>
<evidence type="ECO:0000313" key="1">
    <source>
        <dbReference type="EMBL" id="CAD9279218.1"/>
    </source>
</evidence>